<comment type="caution">
    <text evidence="7">The sequence shown here is derived from an EMBL/GenBank/DDBJ whole genome shotgun (WGS) entry which is preliminary data.</text>
</comment>
<dbReference type="InterPro" id="IPR000551">
    <property type="entry name" value="MerR-type_HTH_dom"/>
</dbReference>
<evidence type="ECO:0000256" key="4">
    <source>
        <dbReference type="ARBA" id="ARBA00023163"/>
    </source>
</evidence>
<evidence type="ECO:0000313" key="7">
    <source>
        <dbReference type="EMBL" id="KRO26081.1"/>
    </source>
</evidence>
<dbReference type="Gene3D" id="1.10.1660.10">
    <property type="match status" value="1"/>
</dbReference>
<feature type="domain" description="HTH merR-type" evidence="6">
    <location>
        <begin position="1"/>
        <end position="70"/>
    </location>
</feature>
<protein>
    <submittedName>
        <fullName evidence="7">MerR family transcriptional regulator</fullName>
    </submittedName>
</protein>
<dbReference type="OrthoDB" id="9814833at2"/>
<dbReference type="PATRIC" id="fig|480391.4.peg.1011"/>
<dbReference type="GO" id="GO:0003700">
    <property type="term" value="F:DNA-binding transcription factor activity"/>
    <property type="evidence" value="ECO:0007669"/>
    <property type="project" value="InterPro"/>
</dbReference>
<keyword evidence="2" id="KW-0238">DNA-binding</keyword>
<dbReference type="EMBL" id="JQCQ01000003">
    <property type="protein sequence ID" value="KRO26081.1"/>
    <property type="molecule type" value="Genomic_DNA"/>
</dbReference>
<feature type="coiled-coil region" evidence="5">
    <location>
        <begin position="61"/>
        <end position="98"/>
    </location>
</feature>
<dbReference type="Proteomes" id="UP000051249">
    <property type="component" value="Unassembled WGS sequence"/>
</dbReference>
<sequence length="250" mass="29540">MYSIKQIADLSGVSIRTLRYYDEIGLLKPNDLSEAGYREYTDKEIDRLQLILFYRELDLPLKQIKLLMDGYQDEMEILSQQRNQLVEKEQRLRRLIQTIDKTITAKEEGTVMENKEKFESFKQKQLAENEKNHGQEIREKYGEDVVQASNQKWSGLSEEQFKQMQNLETKLFADLKEYMNNGQKDTDLAQEIFETHREWLKVTWPKYSAKAHRGLGQLYISDPRFESYYDNAVQTGAAKVLNEIIQDYAK</sequence>
<keyword evidence="5" id="KW-0175">Coiled coil</keyword>
<dbReference type="AlphaFoldDB" id="A0A0R2NJV7"/>
<name>A0A0R2NJV7_9LACO</name>
<dbReference type="SUPFAM" id="SSF89082">
    <property type="entry name" value="Antibiotic binding domain of TipA-like multidrug resistance regulators"/>
    <property type="match status" value="1"/>
</dbReference>
<keyword evidence="3" id="KW-0010">Activator</keyword>
<accession>A0A0R2NJV7</accession>
<gene>
    <name evidence="7" type="ORF">IV88_GL000996</name>
</gene>
<dbReference type="PANTHER" id="PTHR30204:SF90">
    <property type="entry name" value="HTH-TYPE TRANSCRIPTIONAL ACTIVATOR MTA"/>
    <property type="match status" value="1"/>
</dbReference>
<dbReference type="PRINTS" id="PR00040">
    <property type="entry name" value="HTHMERR"/>
</dbReference>
<dbReference type="PROSITE" id="PS50937">
    <property type="entry name" value="HTH_MERR_2"/>
    <property type="match status" value="1"/>
</dbReference>
<dbReference type="Pfam" id="PF13411">
    <property type="entry name" value="MerR_1"/>
    <property type="match status" value="1"/>
</dbReference>
<evidence type="ECO:0000256" key="2">
    <source>
        <dbReference type="ARBA" id="ARBA00023125"/>
    </source>
</evidence>
<dbReference type="InterPro" id="IPR012925">
    <property type="entry name" value="TipAS_dom"/>
</dbReference>
<evidence type="ECO:0000313" key="8">
    <source>
        <dbReference type="Proteomes" id="UP000051249"/>
    </source>
</evidence>
<evidence type="ECO:0000256" key="3">
    <source>
        <dbReference type="ARBA" id="ARBA00023159"/>
    </source>
</evidence>
<organism evidence="7 8">
    <name type="scientific">Pediococcus argentinicus</name>
    <dbReference type="NCBI Taxonomy" id="480391"/>
    <lineage>
        <taxon>Bacteria</taxon>
        <taxon>Bacillati</taxon>
        <taxon>Bacillota</taxon>
        <taxon>Bacilli</taxon>
        <taxon>Lactobacillales</taxon>
        <taxon>Lactobacillaceae</taxon>
        <taxon>Pediococcus</taxon>
    </lineage>
</organism>
<dbReference type="GO" id="GO:0003677">
    <property type="term" value="F:DNA binding"/>
    <property type="evidence" value="ECO:0007669"/>
    <property type="project" value="UniProtKB-KW"/>
</dbReference>
<dbReference type="SUPFAM" id="SSF46955">
    <property type="entry name" value="Putative DNA-binding domain"/>
    <property type="match status" value="1"/>
</dbReference>
<evidence type="ECO:0000256" key="1">
    <source>
        <dbReference type="ARBA" id="ARBA00023015"/>
    </source>
</evidence>
<keyword evidence="4" id="KW-0804">Transcription</keyword>
<dbReference type="InterPro" id="IPR036244">
    <property type="entry name" value="TipA-like_antibiotic-bd"/>
</dbReference>
<evidence type="ECO:0000259" key="6">
    <source>
        <dbReference type="PROSITE" id="PS50937"/>
    </source>
</evidence>
<dbReference type="InterPro" id="IPR009061">
    <property type="entry name" value="DNA-bd_dom_put_sf"/>
</dbReference>
<proteinExistence type="predicted"/>
<dbReference type="Gene3D" id="1.10.490.50">
    <property type="entry name" value="Antibiotic binding domain of TipA-like multidrug resistance regulators"/>
    <property type="match status" value="1"/>
</dbReference>
<dbReference type="InterPro" id="IPR047057">
    <property type="entry name" value="MerR_fam"/>
</dbReference>
<dbReference type="PANTHER" id="PTHR30204">
    <property type="entry name" value="REDOX-CYCLING DRUG-SENSING TRANSCRIPTIONAL ACTIVATOR SOXR"/>
    <property type="match status" value="1"/>
</dbReference>
<reference evidence="7 8" key="1">
    <citation type="journal article" date="2015" name="Genome Announc.">
        <title>Expanding the biotechnology potential of lactobacilli through comparative genomics of 213 strains and associated genera.</title>
        <authorList>
            <person name="Sun Z."/>
            <person name="Harris H.M."/>
            <person name="McCann A."/>
            <person name="Guo C."/>
            <person name="Argimon S."/>
            <person name="Zhang W."/>
            <person name="Yang X."/>
            <person name="Jeffery I.B."/>
            <person name="Cooney J.C."/>
            <person name="Kagawa T.F."/>
            <person name="Liu W."/>
            <person name="Song Y."/>
            <person name="Salvetti E."/>
            <person name="Wrobel A."/>
            <person name="Rasinkangas P."/>
            <person name="Parkhill J."/>
            <person name="Rea M.C."/>
            <person name="O'Sullivan O."/>
            <person name="Ritari J."/>
            <person name="Douillard F.P."/>
            <person name="Paul Ross R."/>
            <person name="Yang R."/>
            <person name="Briner A.E."/>
            <person name="Felis G.E."/>
            <person name="de Vos W.M."/>
            <person name="Barrangou R."/>
            <person name="Klaenhammer T.R."/>
            <person name="Caufield P.W."/>
            <person name="Cui Y."/>
            <person name="Zhang H."/>
            <person name="O'Toole P.W."/>
        </authorList>
    </citation>
    <scope>NUCLEOTIDE SEQUENCE [LARGE SCALE GENOMIC DNA]</scope>
    <source>
        <strain evidence="7 8">DSM 23026</strain>
    </source>
</reference>
<dbReference type="Pfam" id="PF07739">
    <property type="entry name" value="TipAS"/>
    <property type="match status" value="1"/>
</dbReference>
<dbReference type="SMART" id="SM00422">
    <property type="entry name" value="HTH_MERR"/>
    <property type="match status" value="1"/>
</dbReference>
<dbReference type="CDD" id="cd01106">
    <property type="entry name" value="HTH_TipAL-Mta"/>
    <property type="match status" value="1"/>
</dbReference>
<keyword evidence="1" id="KW-0805">Transcription regulation</keyword>
<dbReference type="RefSeq" id="WP_057797994.1">
    <property type="nucleotide sequence ID" value="NZ_BJZZ01000003.1"/>
</dbReference>
<evidence type="ECO:0000256" key="5">
    <source>
        <dbReference type="SAM" id="Coils"/>
    </source>
</evidence>
<keyword evidence="8" id="KW-1185">Reference proteome</keyword>